<protein>
    <submittedName>
        <fullName evidence="2">Uncharacterized protein</fullName>
    </submittedName>
</protein>
<reference evidence="2 3" key="1">
    <citation type="journal article" date="2019" name="Nat. Ecol. Evol.">
        <title>Megaphylogeny resolves global patterns of mushroom evolution.</title>
        <authorList>
            <person name="Varga T."/>
            <person name="Krizsan K."/>
            <person name="Foldi C."/>
            <person name="Dima B."/>
            <person name="Sanchez-Garcia M."/>
            <person name="Sanchez-Ramirez S."/>
            <person name="Szollosi G.J."/>
            <person name="Szarkandi J.G."/>
            <person name="Papp V."/>
            <person name="Albert L."/>
            <person name="Andreopoulos W."/>
            <person name="Angelini C."/>
            <person name="Antonin V."/>
            <person name="Barry K.W."/>
            <person name="Bougher N.L."/>
            <person name="Buchanan P."/>
            <person name="Buyck B."/>
            <person name="Bense V."/>
            <person name="Catcheside P."/>
            <person name="Chovatia M."/>
            <person name="Cooper J."/>
            <person name="Damon W."/>
            <person name="Desjardin D."/>
            <person name="Finy P."/>
            <person name="Geml J."/>
            <person name="Haridas S."/>
            <person name="Hughes K."/>
            <person name="Justo A."/>
            <person name="Karasinski D."/>
            <person name="Kautmanova I."/>
            <person name="Kiss B."/>
            <person name="Kocsube S."/>
            <person name="Kotiranta H."/>
            <person name="LaButti K.M."/>
            <person name="Lechner B.E."/>
            <person name="Liimatainen K."/>
            <person name="Lipzen A."/>
            <person name="Lukacs Z."/>
            <person name="Mihaltcheva S."/>
            <person name="Morgado L.N."/>
            <person name="Niskanen T."/>
            <person name="Noordeloos M.E."/>
            <person name="Ohm R.A."/>
            <person name="Ortiz-Santana B."/>
            <person name="Ovrebo C."/>
            <person name="Racz N."/>
            <person name="Riley R."/>
            <person name="Savchenko A."/>
            <person name="Shiryaev A."/>
            <person name="Soop K."/>
            <person name="Spirin V."/>
            <person name="Szebenyi C."/>
            <person name="Tomsovsky M."/>
            <person name="Tulloss R.E."/>
            <person name="Uehling J."/>
            <person name="Grigoriev I.V."/>
            <person name="Vagvolgyi C."/>
            <person name="Papp T."/>
            <person name="Martin F.M."/>
            <person name="Miettinen O."/>
            <person name="Hibbett D.S."/>
            <person name="Nagy L.G."/>
        </authorList>
    </citation>
    <scope>NUCLEOTIDE SEQUENCE [LARGE SCALE GENOMIC DNA]</scope>
    <source>
        <strain evidence="2 3">CBS 962.96</strain>
    </source>
</reference>
<keyword evidence="3" id="KW-1185">Reference proteome</keyword>
<dbReference type="AlphaFoldDB" id="A0A4S8M9J7"/>
<feature type="region of interest" description="Disordered" evidence="1">
    <location>
        <begin position="102"/>
        <end position="177"/>
    </location>
</feature>
<accession>A0A4S8M9J7</accession>
<proteinExistence type="predicted"/>
<evidence type="ECO:0000313" key="3">
    <source>
        <dbReference type="Proteomes" id="UP000297245"/>
    </source>
</evidence>
<feature type="compositionally biased region" description="Basic and acidic residues" evidence="1">
    <location>
        <begin position="1"/>
        <end position="10"/>
    </location>
</feature>
<feature type="compositionally biased region" description="Acidic residues" evidence="1">
    <location>
        <begin position="138"/>
        <end position="168"/>
    </location>
</feature>
<evidence type="ECO:0000256" key="1">
    <source>
        <dbReference type="SAM" id="MobiDB-lite"/>
    </source>
</evidence>
<dbReference type="OrthoDB" id="2665687at2759"/>
<evidence type="ECO:0000313" key="2">
    <source>
        <dbReference type="EMBL" id="THU98821.1"/>
    </source>
</evidence>
<feature type="compositionally biased region" description="Polar residues" evidence="1">
    <location>
        <begin position="34"/>
        <end position="52"/>
    </location>
</feature>
<organism evidence="2 3">
    <name type="scientific">Dendrothele bispora (strain CBS 962.96)</name>
    <dbReference type="NCBI Taxonomy" id="1314807"/>
    <lineage>
        <taxon>Eukaryota</taxon>
        <taxon>Fungi</taxon>
        <taxon>Dikarya</taxon>
        <taxon>Basidiomycota</taxon>
        <taxon>Agaricomycotina</taxon>
        <taxon>Agaricomycetes</taxon>
        <taxon>Agaricomycetidae</taxon>
        <taxon>Agaricales</taxon>
        <taxon>Agaricales incertae sedis</taxon>
        <taxon>Dendrothele</taxon>
    </lineage>
</organism>
<dbReference type="Proteomes" id="UP000297245">
    <property type="component" value="Unassembled WGS sequence"/>
</dbReference>
<sequence length="339" mass="37953">MPAGERDKPDPALILPSEASRLRNPSAKARGSNEENTCSRNSTKLNISDPSCKLQQGDSTIVDLDSLPDAKDIDFSYSADESVLSPNKKQRKLTEKQKAIVVNGEQNTKATNNTAKCRSVEVQQKSRKRQKIGLTEMTGDDETDKDEAEGNDELEDGEEDDTPMDEDEKQYWDAKKVENPNIRISRVKSKATDDLRNSFKKGTYTLGGKETPEKLKRPGKNHFFLGMSLLDVLIYPGTHHYSTYIELCKKANIEPKAKQPTKKNSNTDSQLSITAFTEKHPEVAPFTKEGLVEYVIEFVLDADIGVKTALLFKKLWKGCITIRASWSHSVPNPNPNSKY</sequence>
<feature type="compositionally biased region" description="Polar residues" evidence="1">
    <location>
        <begin position="104"/>
        <end position="116"/>
    </location>
</feature>
<gene>
    <name evidence="2" type="ORF">K435DRAFT_795403</name>
</gene>
<feature type="region of interest" description="Disordered" evidence="1">
    <location>
        <begin position="1"/>
        <end position="52"/>
    </location>
</feature>
<dbReference type="EMBL" id="ML179129">
    <property type="protein sequence ID" value="THU98821.1"/>
    <property type="molecule type" value="Genomic_DNA"/>
</dbReference>
<name>A0A4S8M9J7_DENBC</name>